<dbReference type="Pfam" id="PF13589">
    <property type="entry name" value="HATPase_c_3"/>
    <property type="match status" value="1"/>
</dbReference>
<dbReference type="InterPro" id="IPR014762">
    <property type="entry name" value="DNA_mismatch_repair_CS"/>
</dbReference>
<dbReference type="Pfam" id="PF08676">
    <property type="entry name" value="MutL_C"/>
    <property type="match status" value="1"/>
</dbReference>
<feature type="domain" description="MutL C-terminal dimerisation" evidence="6">
    <location>
        <begin position="516"/>
        <end position="657"/>
    </location>
</feature>
<dbReference type="HAMAP" id="MF_00149">
    <property type="entry name" value="DNA_mis_repair"/>
    <property type="match status" value="1"/>
</dbReference>
<dbReference type="InterPro" id="IPR013507">
    <property type="entry name" value="DNA_mismatch_S5_2-like"/>
</dbReference>
<dbReference type="Gene3D" id="3.30.230.10">
    <property type="match status" value="1"/>
</dbReference>
<dbReference type="InterPro" id="IPR042120">
    <property type="entry name" value="MutL_C_dimsub"/>
</dbReference>
<dbReference type="GO" id="GO:0005524">
    <property type="term" value="F:ATP binding"/>
    <property type="evidence" value="ECO:0007669"/>
    <property type="project" value="InterPro"/>
</dbReference>
<accession>A0A7W9W200</accession>
<dbReference type="Gene3D" id="3.30.1540.20">
    <property type="entry name" value="MutL, C-terminal domain, dimerisation subdomain"/>
    <property type="match status" value="1"/>
</dbReference>
<dbReference type="GO" id="GO:0032300">
    <property type="term" value="C:mismatch repair complex"/>
    <property type="evidence" value="ECO:0007669"/>
    <property type="project" value="InterPro"/>
</dbReference>
<evidence type="ECO:0000256" key="5">
    <source>
        <dbReference type="SAM" id="MobiDB-lite"/>
    </source>
</evidence>
<dbReference type="InterPro" id="IPR020568">
    <property type="entry name" value="Ribosomal_Su5_D2-typ_SF"/>
</dbReference>
<dbReference type="InterPro" id="IPR036890">
    <property type="entry name" value="HATPase_C_sf"/>
</dbReference>
<evidence type="ECO:0000259" key="6">
    <source>
        <dbReference type="SMART" id="SM00853"/>
    </source>
</evidence>
<evidence type="ECO:0000256" key="1">
    <source>
        <dbReference type="ARBA" id="ARBA00006082"/>
    </source>
</evidence>
<name>A0A7W9W200_9FIRM</name>
<dbReference type="CDD" id="cd00782">
    <property type="entry name" value="MutL_Trans"/>
    <property type="match status" value="1"/>
</dbReference>
<evidence type="ECO:0000256" key="3">
    <source>
        <dbReference type="ARBA" id="ARBA00023204"/>
    </source>
</evidence>
<feature type="region of interest" description="Disordered" evidence="5">
    <location>
        <begin position="358"/>
        <end position="395"/>
    </location>
</feature>
<evidence type="ECO:0000259" key="7">
    <source>
        <dbReference type="SMART" id="SM01340"/>
    </source>
</evidence>
<evidence type="ECO:0000313" key="9">
    <source>
        <dbReference type="Proteomes" id="UP000522163"/>
    </source>
</evidence>
<comment type="function">
    <text evidence="4">This protein is involved in the repair of mismatches in DNA. It is required for dam-dependent methyl-directed DNA mismatch repair. May act as a 'molecular matchmaker', a protein that promotes the formation of a stable complex between two or more DNA-binding proteins in an ATP-dependent manner without itself being part of a final effector complex.</text>
</comment>
<dbReference type="SMART" id="SM01340">
    <property type="entry name" value="DNA_mis_repair"/>
    <property type="match status" value="1"/>
</dbReference>
<dbReference type="GeneID" id="85014924"/>
<dbReference type="SUPFAM" id="SSF55874">
    <property type="entry name" value="ATPase domain of HSP90 chaperone/DNA topoisomerase II/histidine kinase"/>
    <property type="match status" value="1"/>
</dbReference>
<dbReference type="FunFam" id="3.30.565.10:FF:000003">
    <property type="entry name" value="DNA mismatch repair endonuclease MutL"/>
    <property type="match status" value="1"/>
</dbReference>
<evidence type="ECO:0000256" key="4">
    <source>
        <dbReference type="HAMAP-Rule" id="MF_00149"/>
    </source>
</evidence>
<evidence type="ECO:0000256" key="2">
    <source>
        <dbReference type="ARBA" id="ARBA00022763"/>
    </source>
</evidence>
<comment type="caution">
    <text evidence="8">The sequence shown here is derived from an EMBL/GenBank/DDBJ whole genome shotgun (WGS) entry which is preliminary data.</text>
</comment>
<dbReference type="InterPro" id="IPR042121">
    <property type="entry name" value="MutL_C_regsub"/>
</dbReference>
<sequence length="701" mass="79811">MKIHLLSQECINQIAAGEVVERPSSIVKELVENALDAKATAISIEIKGGGISFLRVSDNGEGIFSEDLERAFMPHATSKIQNPKDLEEILSFGFRGEALASIASVAKVECISKRQEDFLAHRILVEGGSFSPVEEVGGMDGTSILVRDLFYNVPARKKFLLSESTEASRVEEMVEKLALANPGISFHFVKDGKSRFQTLGGGKLSDVVFGIYGKSFAKDSLEIKESYYPSSLTGLATLHIEGLLGKPSLTRSNRQYEIFFVNGRFVRDSLLSRALEDAYKPFLMQHKFPFAIVFLHLSPNLVDVNVHPQKLEVRFQNREKIYQALFDCVSKTLSKADLIDHSPLSLFQKEKEEKSTTFLSPSSQLWEKKEEKKENKNDIPEEAVRSDQNDKQSAEQISAIKEQEKEKAEAVNQRYPIGEASEKAPFRIEVPELNQQKAETREEKLIYEEFDLTKGIRLEEEEKASEKEENTIPKEENTIPKEEQLFTESENLPSAEQESLFSTSFFSEEGEREFRLIGQVFQTYWLIEFQKELFIMDQHAAHEKVNFEKMRKNYLEKPGISQGILPKTMVFNAKEEELYEKTKDYFTHLGYRIRKEEEKRYALEGIPADFPSLDAEMLFHEILDALAEEGNLSEAESVYNKIASMSCKASVKGNQLLSFQEAEALVQKLFTLENPYACPHGRPTIVAFKKQDLEKMFKRIV</sequence>
<dbReference type="Proteomes" id="UP000522163">
    <property type="component" value="Unassembled WGS sequence"/>
</dbReference>
<protein>
    <recommendedName>
        <fullName evidence="4">DNA mismatch repair protein MutL</fullName>
    </recommendedName>
</protein>
<dbReference type="EMBL" id="JACHHH010000006">
    <property type="protein sequence ID" value="MBB6041405.1"/>
    <property type="molecule type" value="Genomic_DNA"/>
</dbReference>
<dbReference type="SMART" id="SM00853">
    <property type="entry name" value="MutL_C"/>
    <property type="match status" value="1"/>
</dbReference>
<dbReference type="NCBIfam" id="TIGR00585">
    <property type="entry name" value="mutl"/>
    <property type="match status" value="1"/>
</dbReference>
<proteinExistence type="inferred from homology"/>
<gene>
    <name evidence="4" type="primary">mutL</name>
    <name evidence="8" type="ORF">HNQ46_001385</name>
</gene>
<keyword evidence="3 4" id="KW-0234">DNA repair</keyword>
<dbReference type="Gene3D" id="3.30.1370.100">
    <property type="entry name" value="MutL, C-terminal domain, regulatory subdomain"/>
    <property type="match status" value="1"/>
</dbReference>
<reference evidence="8 9" key="1">
    <citation type="submission" date="2020-08" db="EMBL/GenBank/DDBJ databases">
        <title>Genomic Encyclopedia of Type Strains, Phase IV (KMG-IV): sequencing the most valuable type-strain genomes for metagenomic binning, comparative biology and taxonomic classification.</title>
        <authorList>
            <person name="Goeker M."/>
        </authorList>
    </citation>
    <scope>NUCLEOTIDE SEQUENCE [LARGE SCALE GENOMIC DNA]</scope>
    <source>
        <strain evidence="8 9">DSM 17245</strain>
    </source>
</reference>
<feature type="compositionally biased region" description="Basic and acidic residues" evidence="5">
    <location>
        <begin position="366"/>
        <end position="393"/>
    </location>
</feature>
<feature type="domain" description="DNA mismatch repair protein S5" evidence="7">
    <location>
        <begin position="208"/>
        <end position="334"/>
    </location>
</feature>
<dbReference type="SUPFAM" id="SSF118116">
    <property type="entry name" value="DNA mismatch repair protein MutL"/>
    <property type="match status" value="1"/>
</dbReference>
<dbReference type="InterPro" id="IPR020667">
    <property type="entry name" value="DNA_mismatch_repair_MutL"/>
</dbReference>
<dbReference type="GO" id="GO:0140664">
    <property type="term" value="F:ATP-dependent DNA damage sensor activity"/>
    <property type="evidence" value="ECO:0007669"/>
    <property type="project" value="InterPro"/>
</dbReference>
<dbReference type="InterPro" id="IPR014790">
    <property type="entry name" value="MutL_C"/>
</dbReference>
<comment type="similarity">
    <text evidence="1 4">Belongs to the DNA mismatch repair MutL/HexB family.</text>
</comment>
<dbReference type="GO" id="GO:0030983">
    <property type="term" value="F:mismatched DNA binding"/>
    <property type="evidence" value="ECO:0007669"/>
    <property type="project" value="InterPro"/>
</dbReference>
<dbReference type="AlphaFoldDB" id="A0A7W9W200"/>
<dbReference type="PANTHER" id="PTHR10073:SF12">
    <property type="entry name" value="DNA MISMATCH REPAIR PROTEIN MLH1"/>
    <property type="match status" value="1"/>
</dbReference>
<dbReference type="GO" id="GO:0016887">
    <property type="term" value="F:ATP hydrolysis activity"/>
    <property type="evidence" value="ECO:0007669"/>
    <property type="project" value="InterPro"/>
</dbReference>
<organism evidence="8 9">
    <name type="scientific">Oribacterium sinus</name>
    <dbReference type="NCBI Taxonomy" id="237576"/>
    <lineage>
        <taxon>Bacteria</taxon>
        <taxon>Bacillati</taxon>
        <taxon>Bacillota</taxon>
        <taxon>Clostridia</taxon>
        <taxon>Lachnospirales</taxon>
        <taxon>Lachnospiraceae</taxon>
        <taxon>Oribacterium</taxon>
    </lineage>
</organism>
<dbReference type="Gene3D" id="3.30.565.10">
    <property type="entry name" value="Histidine kinase-like ATPase, C-terminal domain"/>
    <property type="match status" value="1"/>
</dbReference>
<dbReference type="SUPFAM" id="SSF54211">
    <property type="entry name" value="Ribosomal protein S5 domain 2-like"/>
    <property type="match status" value="1"/>
</dbReference>
<dbReference type="Pfam" id="PF01119">
    <property type="entry name" value="DNA_mis_repair"/>
    <property type="match status" value="1"/>
</dbReference>
<dbReference type="InterPro" id="IPR038973">
    <property type="entry name" value="MutL/Mlh/Pms-like"/>
</dbReference>
<dbReference type="InterPro" id="IPR014721">
    <property type="entry name" value="Ribsml_uS5_D2-typ_fold_subgr"/>
</dbReference>
<dbReference type="InterPro" id="IPR037198">
    <property type="entry name" value="MutL_C_sf"/>
</dbReference>
<dbReference type="InterPro" id="IPR002099">
    <property type="entry name" value="MutL/Mlh/PMS"/>
</dbReference>
<dbReference type="PANTHER" id="PTHR10073">
    <property type="entry name" value="DNA MISMATCH REPAIR PROTEIN MLH, PMS, MUTL"/>
    <property type="match status" value="1"/>
</dbReference>
<dbReference type="CDD" id="cd16926">
    <property type="entry name" value="HATPase_MutL-MLH-PMS-like"/>
    <property type="match status" value="1"/>
</dbReference>
<dbReference type="PROSITE" id="PS00058">
    <property type="entry name" value="DNA_MISMATCH_REPAIR_1"/>
    <property type="match status" value="1"/>
</dbReference>
<dbReference type="GO" id="GO:0006298">
    <property type="term" value="P:mismatch repair"/>
    <property type="evidence" value="ECO:0007669"/>
    <property type="project" value="UniProtKB-UniRule"/>
</dbReference>
<evidence type="ECO:0000313" key="8">
    <source>
        <dbReference type="EMBL" id="MBB6041405.1"/>
    </source>
</evidence>
<dbReference type="RefSeq" id="WP_183684025.1">
    <property type="nucleotide sequence ID" value="NZ_JACHHH010000006.1"/>
</dbReference>
<keyword evidence="2 4" id="KW-0227">DNA damage</keyword>